<accession>A0A1V9H6S1</accession>
<dbReference type="STRING" id="1437877.GCA_001564415_00233"/>
<reference evidence="1 2" key="1">
    <citation type="journal article" date="2016" name="Plant Pathol.">
        <title>Genetic characterization of strains named as Xanthomonas axonopodis pv. dieffenbachiae leads to a taxonomic revision of the X. axonopodis species complex.</title>
        <authorList>
            <person name="Constantin E.C."/>
            <person name="Cleenwerck I."/>
            <person name="Maes M."/>
            <person name="Baeyen S."/>
            <person name="Van Malderghem C."/>
            <person name="De Vos P."/>
            <person name="Cottyn B."/>
        </authorList>
    </citation>
    <scope>NUCLEOTIDE SEQUENCE [LARGE SCALE GENOMIC DNA]</scope>
    <source>
        <strain evidence="1 2">LMG 25940</strain>
    </source>
</reference>
<name>A0A1V9H6S1_9XANT</name>
<reference evidence="1 2" key="2">
    <citation type="journal article" date="2017" name="Plant Pathol.">
        <title>Pathogenicity and virulence gene content of Xanthomonas strains infecting Araceae, formerly known as Xanthomonas axonopodis pv. dieffenbachiae.</title>
        <authorList>
            <person name="Constantin E.C."/>
            <person name="Haegeman A."/>
            <person name="Van Vaerenbergh J."/>
            <person name="Baeyen S."/>
            <person name="Van Malderghem C."/>
            <person name="Maes M."/>
            <person name="Cottyn B."/>
        </authorList>
    </citation>
    <scope>NUCLEOTIDE SEQUENCE [LARGE SCALE GENOMIC DNA]</scope>
    <source>
        <strain evidence="1 2">LMG 25940</strain>
    </source>
</reference>
<proteinExistence type="predicted"/>
<gene>
    <name evidence="1" type="ORF">IM53_011630</name>
</gene>
<comment type="caution">
    <text evidence="1">The sequence shown here is derived from an EMBL/GenBank/DDBJ whole genome shotgun (WGS) entry which is preliminary data.</text>
</comment>
<sequence length="53" mass="6172">MALENEVFCIDETDAQDLFHRTSGFDRVEVRADPKLNRPPIRFQLVRRVLGPC</sequence>
<organism evidence="1 2">
    <name type="scientific">Xanthomonas phaseoli pv. dieffenbachiae</name>
    <dbReference type="NCBI Taxonomy" id="92828"/>
    <lineage>
        <taxon>Bacteria</taxon>
        <taxon>Pseudomonadati</taxon>
        <taxon>Pseudomonadota</taxon>
        <taxon>Gammaproteobacteria</taxon>
        <taxon>Lysobacterales</taxon>
        <taxon>Lysobacteraceae</taxon>
        <taxon>Xanthomonas</taxon>
    </lineage>
</organism>
<dbReference type="Proteomes" id="UP000050546">
    <property type="component" value="Unassembled WGS sequence"/>
</dbReference>
<protein>
    <submittedName>
        <fullName evidence="1">Uncharacterized protein</fullName>
    </submittedName>
</protein>
<evidence type="ECO:0000313" key="1">
    <source>
        <dbReference type="EMBL" id="OQP78352.1"/>
    </source>
</evidence>
<dbReference type="EMBL" id="JPYI02000075">
    <property type="protein sequence ID" value="OQP78352.1"/>
    <property type="molecule type" value="Genomic_DNA"/>
</dbReference>
<evidence type="ECO:0000313" key="2">
    <source>
        <dbReference type="Proteomes" id="UP000050546"/>
    </source>
</evidence>
<dbReference type="AlphaFoldDB" id="A0A1V9H6S1"/>